<dbReference type="AlphaFoldDB" id="A0A6P1E8R3"/>
<feature type="transmembrane region" description="Helical" evidence="1">
    <location>
        <begin position="64"/>
        <end position="88"/>
    </location>
</feature>
<keyword evidence="1" id="KW-1133">Transmembrane helix</keyword>
<evidence type="ECO:0000313" key="3">
    <source>
        <dbReference type="Proteomes" id="UP000465035"/>
    </source>
</evidence>
<dbReference type="EMBL" id="CP047121">
    <property type="protein sequence ID" value="QHB53178.1"/>
    <property type="molecule type" value="Genomic_DNA"/>
</dbReference>
<keyword evidence="1" id="KW-0812">Transmembrane</keyword>
<feature type="transmembrane region" description="Helical" evidence="1">
    <location>
        <begin position="145"/>
        <end position="163"/>
    </location>
</feature>
<dbReference type="GeneID" id="69059442"/>
<sequence>MIKKSEKLPLSLLYYFSLLILGIYVITLLSGGFIFVYKFIGIIFNIESINSFAQQTGIGGSSHPVWGIVTALLLYFLLIFQTIFVYFITKLLNKLRTNKTFIESNLKNIKWIMYSFGWIALLDGIGALLRNIVPYGFSALPDAGGLQIEIIAWFAFYVIYIVFKHGVQLQDDANRII</sequence>
<gene>
    <name evidence="2" type="ORF">GQR93_13770</name>
</gene>
<organism evidence="2 3">
    <name type="scientific">Lentilactobacillus hilgardii</name>
    <name type="common">Lactobacillus hilgardii</name>
    <dbReference type="NCBI Taxonomy" id="1588"/>
    <lineage>
        <taxon>Bacteria</taxon>
        <taxon>Bacillati</taxon>
        <taxon>Bacillota</taxon>
        <taxon>Bacilli</taxon>
        <taxon>Lactobacillales</taxon>
        <taxon>Lactobacillaceae</taxon>
        <taxon>Lentilactobacillus</taxon>
    </lineage>
</organism>
<proteinExistence type="predicted"/>
<dbReference type="Proteomes" id="UP000465035">
    <property type="component" value="Chromosome"/>
</dbReference>
<evidence type="ECO:0000313" key="2">
    <source>
        <dbReference type="EMBL" id="QHB53178.1"/>
    </source>
</evidence>
<protein>
    <recommendedName>
        <fullName evidence="4">DUF2975 domain-containing protein</fullName>
    </recommendedName>
</protein>
<dbReference type="RefSeq" id="WP_003550677.1">
    <property type="nucleotide sequence ID" value="NZ_CABKOL010000106.1"/>
</dbReference>
<evidence type="ECO:0000256" key="1">
    <source>
        <dbReference type="SAM" id="Phobius"/>
    </source>
</evidence>
<accession>A0A6P1E8R3</accession>
<reference evidence="2 3" key="1">
    <citation type="submission" date="2019-12" db="EMBL/GenBank/DDBJ databases">
        <title>Lactobacillus hilgardii FLUB.</title>
        <authorList>
            <person name="Gustaw K."/>
        </authorList>
    </citation>
    <scope>NUCLEOTIDE SEQUENCE [LARGE SCALE GENOMIC DNA]</scope>
    <source>
        <strain evidence="2 3">FLUB</strain>
    </source>
</reference>
<name>A0A6P1E8R3_LENHI</name>
<evidence type="ECO:0008006" key="4">
    <source>
        <dbReference type="Google" id="ProtNLM"/>
    </source>
</evidence>
<feature type="transmembrane region" description="Helical" evidence="1">
    <location>
        <begin position="12"/>
        <end position="44"/>
    </location>
</feature>
<keyword evidence="1" id="KW-0472">Membrane</keyword>
<feature type="transmembrane region" description="Helical" evidence="1">
    <location>
        <begin position="109"/>
        <end position="133"/>
    </location>
</feature>